<protein>
    <recommendedName>
        <fullName evidence="4">RRM domain-containing protein</fullName>
    </recommendedName>
</protein>
<dbReference type="PROSITE" id="PS50102">
    <property type="entry name" value="RRM"/>
    <property type="match status" value="1"/>
</dbReference>
<evidence type="ECO:0000259" key="4">
    <source>
        <dbReference type="PROSITE" id="PS50102"/>
    </source>
</evidence>
<accession>A0A8J6L756</accession>
<dbReference type="PANTHER" id="PTHR48027">
    <property type="entry name" value="HETEROGENEOUS NUCLEAR RIBONUCLEOPROTEIN 87F-RELATED"/>
    <property type="match status" value="1"/>
</dbReference>
<dbReference type="InterPro" id="IPR000504">
    <property type="entry name" value="RRM_dom"/>
</dbReference>
<dbReference type="Gene3D" id="3.30.70.330">
    <property type="match status" value="1"/>
</dbReference>
<feature type="region of interest" description="Disordered" evidence="3">
    <location>
        <begin position="238"/>
        <end position="260"/>
    </location>
</feature>
<dbReference type="InterPro" id="IPR052462">
    <property type="entry name" value="SLIRP/GR-RBP-like"/>
</dbReference>
<dbReference type="Proteomes" id="UP000719412">
    <property type="component" value="Unassembled WGS sequence"/>
</dbReference>
<gene>
    <name evidence="5" type="ORF">GEV33_014420</name>
</gene>
<reference evidence="5" key="1">
    <citation type="journal article" date="2020" name="J Insects Food Feed">
        <title>The yellow mealworm (Tenebrio molitor) genome: a resource for the emerging insects as food and feed industry.</title>
        <authorList>
            <person name="Eriksson T."/>
            <person name="Andere A."/>
            <person name="Kelstrup H."/>
            <person name="Emery V."/>
            <person name="Picard C."/>
        </authorList>
    </citation>
    <scope>NUCLEOTIDE SEQUENCE</scope>
    <source>
        <strain evidence="5">Stoneville</strain>
        <tissue evidence="5">Whole head</tissue>
    </source>
</reference>
<evidence type="ECO:0000256" key="3">
    <source>
        <dbReference type="SAM" id="MobiDB-lite"/>
    </source>
</evidence>
<feature type="domain" description="RRM" evidence="4">
    <location>
        <begin position="1"/>
        <end position="62"/>
    </location>
</feature>
<evidence type="ECO:0000313" key="5">
    <source>
        <dbReference type="EMBL" id="KAH0808373.1"/>
    </source>
</evidence>
<proteinExistence type="predicted"/>
<evidence type="ECO:0000256" key="1">
    <source>
        <dbReference type="ARBA" id="ARBA00022884"/>
    </source>
</evidence>
<reference evidence="5" key="2">
    <citation type="submission" date="2021-08" db="EMBL/GenBank/DDBJ databases">
        <authorList>
            <person name="Eriksson T."/>
        </authorList>
    </citation>
    <scope>NUCLEOTIDE SEQUENCE</scope>
    <source>
        <strain evidence="5">Stoneville</strain>
        <tissue evidence="5">Whole head</tissue>
    </source>
</reference>
<organism evidence="5 6">
    <name type="scientific">Tenebrio molitor</name>
    <name type="common">Yellow mealworm beetle</name>
    <dbReference type="NCBI Taxonomy" id="7067"/>
    <lineage>
        <taxon>Eukaryota</taxon>
        <taxon>Metazoa</taxon>
        <taxon>Ecdysozoa</taxon>
        <taxon>Arthropoda</taxon>
        <taxon>Hexapoda</taxon>
        <taxon>Insecta</taxon>
        <taxon>Pterygota</taxon>
        <taxon>Neoptera</taxon>
        <taxon>Endopterygota</taxon>
        <taxon>Coleoptera</taxon>
        <taxon>Polyphaga</taxon>
        <taxon>Cucujiformia</taxon>
        <taxon>Tenebrionidae</taxon>
        <taxon>Tenebrio</taxon>
    </lineage>
</organism>
<evidence type="ECO:0000313" key="6">
    <source>
        <dbReference type="Proteomes" id="UP000719412"/>
    </source>
</evidence>
<dbReference type="SMART" id="SM00360">
    <property type="entry name" value="RRM"/>
    <property type="match status" value="2"/>
</dbReference>
<dbReference type="CDD" id="cd12368">
    <property type="entry name" value="RRM3_RBM45"/>
    <property type="match status" value="1"/>
</dbReference>
<dbReference type="GO" id="GO:0003723">
    <property type="term" value="F:RNA binding"/>
    <property type="evidence" value="ECO:0007669"/>
    <property type="project" value="UniProtKB-UniRule"/>
</dbReference>
<dbReference type="Pfam" id="PF00076">
    <property type="entry name" value="RRM_1"/>
    <property type="match status" value="2"/>
</dbReference>
<dbReference type="InterPro" id="IPR012677">
    <property type="entry name" value="Nucleotide-bd_a/b_plait_sf"/>
</dbReference>
<dbReference type="InterPro" id="IPR035979">
    <property type="entry name" value="RBD_domain_sf"/>
</dbReference>
<dbReference type="AlphaFoldDB" id="A0A8J6L756"/>
<evidence type="ECO:0000256" key="2">
    <source>
        <dbReference type="PROSITE-ProRule" id="PRU00176"/>
    </source>
</evidence>
<keyword evidence="1 2" id="KW-0694">RNA-binding</keyword>
<dbReference type="InterPro" id="IPR034207">
    <property type="entry name" value="RBM45_RRM3"/>
</dbReference>
<dbReference type="EMBL" id="JABDTM020028814">
    <property type="protein sequence ID" value="KAH0808373.1"/>
    <property type="molecule type" value="Genomic_DNA"/>
</dbReference>
<name>A0A8J6L756_TENMO</name>
<dbReference type="SUPFAM" id="SSF54928">
    <property type="entry name" value="RNA-binding domain, RBD"/>
    <property type="match status" value="2"/>
</dbReference>
<keyword evidence="6" id="KW-1185">Reference proteome</keyword>
<sequence>MTDSELYDYFKIFGDVDYATIMRDRETRESKGFAYVKYFKFSHAAAAFEGCDRKYKAVFAEPRKSNVKNDDKYSSPWGSLNKINSAALPIPDVSSASSYTKLIAIVSPQVNQDQLWKLFDIVPGLDYCHLRLEGRPKPNRGIASIVYNSSQWAAYAKEKLHGFEYPPGNRIIVKPDHEGLRNLDSGRSSSSERQKQADIFQIAETIAQASNLIQAAGLSPDILQAKLGLLPISKDGESQCNVKLPDPQPLASMDQETVSR</sequence>
<comment type="caution">
    <text evidence="5">The sequence shown here is derived from an EMBL/GenBank/DDBJ whole genome shotgun (WGS) entry which is preliminary data.</text>
</comment>